<name>A0ABN7SX37_OIKDI</name>
<dbReference type="PROSITE" id="PS00352">
    <property type="entry name" value="CSD_1"/>
    <property type="match status" value="1"/>
</dbReference>
<dbReference type="EMBL" id="OU015566">
    <property type="protein sequence ID" value="CAG5106833.1"/>
    <property type="molecule type" value="Genomic_DNA"/>
</dbReference>
<sequence length="272" mass="30093">MSEATAEAKTASGDAPVCSNEPQKPTAVDELADALKVTKITPAAENAQQEVPEKAEEGSTAAPEAEAKPKRERVYKKKHILTRGVTGKVKWFNVSRGFGFIERDDEGADVFLHQSGVVGSGRRHRFSLFLKGGEEVEFDVAEGKKGPEAIAVSSPGGLELAPFNPRFRRGTRREPNNRKKDGEGEELTSSEEEKTPREPRDSNNNERRERPERRRRKFDKRARNPRKGGKNERKTEGAKKEEEAHAPTTEKVQAAPAVPNAHLQAPELISVE</sequence>
<evidence type="ECO:0000313" key="3">
    <source>
        <dbReference type="EMBL" id="CAG5106833.1"/>
    </source>
</evidence>
<feature type="compositionally biased region" description="Basic and acidic residues" evidence="1">
    <location>
        <begin position="229"/>
        <end position="245"/>
    </location>
</feature>
<dbReference type="InterPro" id="IPR050181">
    <property type="entry name" value="Cold_shock_domain"/>
</dbReference>
<protein>
    <submittedName>
        <fullName evidence="3">Oidioi.mRNA.OKI2018_I69.chr1.g3020.t1.cds</fullName>
    </submittedName>
</protein>
<evidence type="ECO:0000259" key="2">
    <source>
        <dbReference type="PROSITE" id="PS51857"/>
    </source>
</evidence>
<dbReference type="InterPro" id="IPR011129">
    <property type="entry name" value="CSD"/>
</dbReference>
<dbReference type="InterPro" id="IPR019844">
    <property type="entry name" value="CSD_CS"/>
</dbReference>
<gene>
    <name evidence="3" type="ORF">OKIOD_LOCUS11785</name>
</gene>
<dbReference type="InterPro" id="IPR012340">
    <property type="entry name" value="NA-bd_OB-fold"/>
</dbReference>
<feature type="region of interest" description="Disordered" evidence="1">
    <location>
        <begin position="1"/>
        <end position="26"/>
    </location>
</feature>
<feature type="compositionally biased region" description="Basic and acidic residues" evidence="1">
    <location>
        <begin position="191"/>
        <end position="212"/>
    </location>
</feature>
<dbReference type="PRINTS" id="PR00050">
    <property type="entry name" value="COLDSHOCK"/>
</dbReference>
<evidence type="ECO:0000256" key="1">
    <source>
        <dbReference type="SAM" id="MobiDB-lite"/>
    </source>
</evidence>
<evidence type="ECO:0000313" key="4">
    <source>
        <dbReference type="Proteomes" id="UP001158576"/>
    </source>
</evidence>
<proteinExistence type="predicted"/>
<keyword evidence="4" id="KW-1185">Reference proteome</keyword>
<dbReference type="PROSITE" id="PS51857">
    <property type="entry name" value="CSD_2"/>
    <property type="match status" value="1"/>
</dbReference>
<dbReference type="InterPro" id="IPR002059">
    <property type="entry name" value="CSP_DNA-bd"/>
</dbReference>
<dbReference type="SMART" id="SM00357">
    <property type="entry name" value="CSP"/>
    <property type="match status" value="1"/>
</dbReference>
<organism evidence="3 4">
    <name type="scientific">Oikopleura dioica</name>
    <name type="common">Tunicate</name>
    <dbReference type="NCBI Taxonomy" id="34765"/>
    <lineage>
        <taxon>Eukaryota</taxon>
        <taxon>Metazoa</taxon>
        <taxon>Chordata</taxon>
        <taxon>Tunicata</taxon>
        <taxon>Appendicularia</taxon>
        <taxon>Copelata</taxon>
        <taxon>Oikopleuridae</taxon>
        <taxon>Oikopleura</taxon>
    </lineage>
</organism>
<feature type="region of interest" description="Disordered" evidence="1">
    <location>
        <begin position="148"/>
        <end position="272"/>
    </location>
</feature>
<feature type="region of interest" description="Disordered" evidence="1">
    <location>
        <begin position="40"/>
        <end position="71"/>
    </location>
</feature>
<dbReference type="SUPFAM" id="SSF50249">
    <property type="entry name" value="Nucleic acid-binding proteins"/>
    <property type="match status" value="1"/>
</dbReference>
<dbReference type="Gene3D" id="2.40.50.140">
    <property type="entry name" value="Nucleic acid-binding proteins"/>
    <property type="match status" value="1"/>
</dbReference>
<dbReference type="CDD" id="cd04458">
    <property type="entry name" value="CSP_CDS"/>
    <property type="match status" value="1"/>
</dbReference>
<dbReference type="Proteomes" id="UP001158576">
    <property type="component" value="Chromosome 1"/>
</dbReference>
<feature type="compositionally biased region" description="Basic residues" evidence="1">
    <location>
        <begin position="213"/>
        <end position="228"/>
    </location>
</feature>
<accession>A0ABN7SX37</accession>
<dbReference type="Pfam" id="PF00313">
    <property type="entry name" value="CSD"/>
    <property type="match status" value="1"/>
</dbReference>
<dbReference type="PANTHER" id="PTHR11544">
    <property type="entry name" value="COLD SHOCK DOMAIN CONTAINING PROTEINS"/>
    <property type="match status" value="1"/>
</dbReference>
<reference evidence="3 4" key="1">
    <citation type="submission" date="2021-04" db="EMBL/GenBank/DDBJ databases">
        <authorList>
            <person name="Bliznina A."/>
        </authorList>
    </citation>
    <scope>NUCLEOTIDE SEQUENCE [LARGE SCALE GENOMIC DNA]</scope>
</reference>
<feature type="compositionally biased region" description="Basic and acidic residues" evidence="1">
    <location>
        <begin position="172"/>
        <end position="182"/>
    </location>
</feature>
<feature type="domain" description="CSD" evidence="2">
    <location>
        <begin position="84"/>
        <end position="154"/>
    </location>
</feature>